<evidence type="ECO:0000313" key="2">
    <source>
        <dbReference type="EMBL" id="KAK4065705.1"/>
    </source>
</evidence>
<accession>A0ABR0BCG4</accession>
<evidence type="ECO:0000256" key="1">
    <source>
        <dbReference type="SAM" id="MobiDB-lite"/>
    </source>
</evidence>
<evidence type="ECO:0000313" key="3">
    <source>
        <dbReference type="Proteomes" id="UP001287286"/>
    </source>
</evidence>
<organism evidence="2 3">
    <name type="scientific">Purpureocillium lilacinum</name>
    <name type="common">Paecilomyces lilacinus</name>
    <dbReference type="NCBI Taxonomy" id="33203"/>
    <lineage>
        <taxon>Eukaryota</taxon>
        <taxon>Fungi</taxon>
        <taxon>Dikarya</taxon>
        <taxon>Ascomycota</taxon>
        <taxon>Pezizomycotina</taxon>
        <taxon>Sordariomycetes</taxon>
        <taxon>Hypocreomycetidae</taxon>
        <taxon>Hypocreales</taxon>
        <taxon>Ophiocordycipitaceae</taxon>
        <taxon>Purpureocillium</taxon>
    </lineage>
</organism>
<sequence length="322" mass="35204">MGRKLFQPADTGDRVCIGSPTAFDSDQSQYVVIGGAGNRNGPAGDRNGGTLRHGCSAAVDLHSIRADFGGLAISERYKTPAFVHRENNWSSQSACYVKKRLPIGGNFHRDAPMSDSTGEKRERESGADLPPGGPPPPAESAQPAPEASTAATHPGLPPCGPCCGSAFGPPAGATWCRRWMLLRLVARCEMMPGQLVLVLNFLTSGWTGHKRWYAKVEGLLDQTRWLVLMKQEPTVAGCPSPPSPPLATFWQKWDNVLVWEKYRLWRMCCCPASVDWDAKVWCDLMLEKGEDVFTVGDTALLSELQREASMIRSARSAAHRHM</sequence>
<gene>
    <name evidence="2" type="ORF">Purlil1_14037</name>
</gene>
<feature type="region of interest" description="Disordered" evidence="1">
    <location>
        <begin position="106"/>
        <end position="152"/>
    </location>
</feature>
<protein>
    <submittedName>
        <fullName evidence="2">Uncharacterized protein</fullName>
    </submittedName>
</protein>
<proteinExistence type="predicted"/>
<comment type="caution">
    <text evidence="2">The sequence shown here is derived from an EMBL/GenBank/DDBJ whole genome shotgun (WGS) entry which is preliminary data.</text>
</comment>
<feature type="compositionally biased region" description="Basic and acidic residues" evidence="1">
    <location>
        <begin position="107"/>
        <end position="126"/>
    </location>
</feature>
<reference evidence="2 3" key="1">
    <citation type="journal article" date="2024" name="Microbiol. Resour. Announc.">
        <title>Genome annotations for the ascomycete fungi Trichoderma harzianum, Trichoderma aggressivum, and Purpureocillium lilacinum.</title>
        <authorList>
            <person name="Beijen E.P.W."/>
            <person name="Ohm R.A."/>
        </authorList>
    </citation>
    <scope>NUCLEOTIDE SEQUENCE [LARGE SCALE GENOMIC DNA]</scope>
    <source>
        <strain evidence="2 3">CBS 150709</strain>
    </source>
</reference>
<name>A0ABR0BCG4_PURLI</name>
<keyword evidence="3" id="KW-1185">Reference proteome</keyword>
<dbReference type="EMBL" id="JAWRVI010000421">
    <property type="protein sequence ID" value="KAK4065705.1"/>
    <property type="molecule type" value="Genomic_DNA"/>
</dbReference>
<dbReference type="Proteomes" id="UP001287286">
    <property type="component" value="Unassembled WGS sequence"/>
</dbReference>
<feature type="compositionally biased region" description="Low complexity" evidence="1">
    <location>
        <begin position="139"/>
        <end position="152"/>
    </location>
</feature>